<gene>
    <name evidence="2" type="ORF">GPM918_LOCUS32384</name>
    <name evidence="3" type="ORF">SRO942_LOCUS33053</name>
</gene>
<feature type="coiled-coil region" evidence="1">
    <location>
        <begin position="93"/>
        <end position="127"/>
    </location>
</feature>
<dbReference type="AlphaFoldDB" id="A0A815JHP8"/>
<dbReference type="EMBL" id="CAJOBC010081906">
    <property type="protein sequence ID" value="CAF4277481.1"/>
    <property type="molecule type" value="Genomic_DNA"/>
</dbReference>
<comment type="caution">
    <text evidence="2">The sequence shown here is derived from an EMBL/GenBank/DDBJ whole genome shotgun (WGS) entry which is preliminary data.</text>
</comment>
<evidence type="ECO:0000313" key="4">
    <source>
        <dbReference type="Proteomes" id="UP000663829"/>
    </source>
</evidence>
<accession>A0A815JHP8</accession>
<dbReference type="Proteomes" id="UP000663829">
    <property type="component" value="Unassembled WGS sequence"/>
</dbReference>
<evidence type="ECO:0000313" key="2">
    <source>
        <dbReference type="EMBL" id="CAF1382213.1"/>
    </source>
</evidence>
<keyword evidence="1" id="KW-0175">Coiled coil</keyword>
<protein>
    <submittedName>
        <fullName evidence="2">Uncharacterized protein</fullName>
    </submittedName>
</protein>
<name>A0A815JHP8_9BILA</name>
<organism evidence="2 4">
    <name type="scientific">Didymodactylos carnosus</name>
    <dbReference type="NCBI Taxonomy" id="1234261"/>
    <lineage>
        <taxon>Eukaryota</taxon>
        <taxon>Metazoa</taxon>
        <taxon>Spiralia</taxon>
        <taxon>Gnathifera</taxon>
        <taxon>Rotifera</taxon>
        <taxon>Eurotatoria</taxon>
        <taxon>Bdelloidea</taxon>
        <taxon>Philodinida</taxon>
        <taxon>Philodinidae</taxon>
        <taxon>Didymodactylos</taxon>
    </lineage>
</organism>
<dbReference type="Proteomes" id="UP000681722">
    <property type="component" value="Unassembled WGS sequence"/>
</dbReference>
<sequence>MDHHYMNTIEIVVKFVSYELRDNVDIINIDEIKRKLIQDLINNYNELLFGCNIFIHVDKYVEKSKIFIDNVIRVQRSLKDKEERIAIYSNTRINNVSNEISTIENEIKQIEKHRETETSELIKLKSQRNDNNETITAWPANSTCVRNSVTFFYDFVLFAEIFEKVRTQ</sequence>
<proteinExistence type="predicted"/>
<evidence type="ECO:0000256" key="1">
    <source>
        <dbReference type="SAM" id="Coils"/>
    </source>
</evidence>
<reference evidence="2" key="1">
    <citation type="submission" date="2021-02" db="EMBL/GenBank/DDBJ databases">
        <authorList>
            <person name="Nowell W R."/>
        </authorList>
    </citation>
    <scope>NUCLEOTIDE SEQUENCE</scope>
</reference>
<feature type="non-terminal residue" evidence="2">
    <location>
        <position position="168"/>
    </location>
</feature>
<evidence type="ECO:0000313" key="3">
    <source>
        <dbReference type="EMBL" id="CAF4277481.1"/>
    </source>
</evidence>
<dbReference type="EMBL" id="CAJNOQ010016507">
    <property type="protein sequence ID" value="CAF1382213.1"/>
    <property type="molecule type" value="Genomic_DNA"/>
</dbReference>
<keyword evidence="4" id="KW-1185">Reference proteome</keyword>